<name>A0A7Z7YVP3_STACP</name>
<dbReference type="SMART" id="SM00382">
    <property type="entry name" value="AAA"/>
    <property type="match status" value="2"/>
</dbReference>
<proteinExistence type="predicted"/>
<dbReference type="PANTHER" id="PTHR42855">
    <property type="entry name" value="ABC TRANSPORTER ATP-BINDING SUBUNIT"/>
    <property type="match status" value="1"/>
</dbReference>
<evidence type="ECO:0000313" key="6">
    <source>
        <dbReference type="EMBL" id="NMK54155.1"/>
    </source>
</evidence>
<keyword evidence="10" id="KW-1185">Reference proteome</keyword>
<evidence type="ECO:0000259" key="5">
    <source>
        <dbReference type="PROSITE" id="PS50893"/>
    </source>
</evidence>
<evidence type="ECO:0000256" key="1">
    <source>
        <dbReference type="ARBA" id="ARBA00022741"/>
    </source>
</evidence>
<dbReference type="Gene3D" id="3.40.50.300">
    <property type="entry name" value="P-loop containing nucleotide triphosphate hydrolases"/>
    <property type="match status" value="2"/>
</dbReference>
<feature type="coiled-coil region" evidence="3">
    <location>
        <begin position="566"/>
        <end position="617"/>
    </location>
</feature>
<reference evidence="8 9" key="1">
    <citation type="journal article" date="2019" name="Sci. Transl. Med.">
        <title>Quorum sensing between bacterial species on the skin protects against epidermal injury in atopic dermatitis.</title>
        <authorList>
            <person name="Williams M.R."/>
        </authorList>
    </citation>
    <scope>NUCLEOTIDE SEQUENCE [LARGE SCALE GENOMIC DNA]</scope>
    <source>
        <strain evidence="8 9">H8</strain>
    </source>
</reference>
<dbReference type="Pfam" id="PF16326">
    <property type="entry name" value="ABC_tran_CTD"/>
    <property type="match status" value="1"/>
</dbReference>
<dbReference type="EMBL" id="SCHC01000001">
    <property type="protein sequence ID" value="TBW77690.1"/>
    <property type="molecule type" value="Genomic_DNA"/>
</dbReference>
<feature type="compositionally biased region" description="Low complexity" evidence="4">
    <location>
        <begin position="536"/>
        <end position="551"/>
    </location>
</feature>
<dbReference type="GO" id="GO:0003677">
    <property type="term" value="F:DNA binding"/>
    <property type="evidence" value="ECO:0007669"/>
    <property type="project" value="InterPro"/>
</dbReference>
<gene>
    <name evidence="8" type="ORF">EQ811_01060</name>
    <name evidence="7" type="ORF">HHM13_04120</name>
    <name evidence="6" type="ORF">HHM24_05225</name>
</gene>
<keyword evidence="3" id="KW-0175">Coiled coil</keyword>
<dbReference type="InterPro" id="IPR037118">
    <property type="entry name" value="Val-tRNA_synth_C_sf"/>
</dbReference>
<dbReference type="AlphaFoldDB" id="A0A7Z7YVP3"/>
<dbReference type="CDD" id="cd03221">
    <property type="entry name" value="ABCF_EF-3"/>
    <property type="match status" value="2"/>
</dbReference>
<feature type="domain" description="ABC transporter" evidence="5">
    <location>
        <begin position="4"/>
        <end position="254"/>
    </location>
</feature>
<dbReference type="InterPro" id="IPR032781">
    <property type="entry name" value="ABC_tran_Xtn"/>
</dbReference>
<evidence type="ECO:0000313" key="11">
    <source>
        <dbReference type="Proteomes" id="UP000550736"/>
    </source>
</evidence>
<dbReference type="InterPro" id="IPR003593">
    <property type="entry name" value="AAA+_ATPase"/>
</dbReference>
<dbReference type="Pfam" id="PF00005">
    <property type="entry name" value="ABC_tran"/>
    <property type="match status" value="2"/>
</dbReference>
<reference evidence="10 11" key="2">
    <citation type="submission" date="2020-04" db="EMBL/GenBank/DDBJ databases">
        <title>The Epidemiology and Molecular Characteristics of Linezolid-Resistant Staphylococcus capitis in Huashan Hospital, Shanghai.</title>
        <authorList>
            <person name="Ding L."/>
            <person name="Li P."/>
            <person name="Yang Y."/>
            <person name="Lin D."/>
            <person name="Xu X."/>
        </authorList>
    </citation>
    <scope>NUCLEOTIDE SEQUENCE [LARGE SCALE GENOMIC DNA]</scope>
    <source>
        <strain evidence="7 11">12-86</strain>
        <strain evidence="6 10">17-84</strain>
    </source>
</reference>
<dbReference type="InterPro" id="IPR003439">
    <property type="entry name" value="ABC_transporter-like_ATP-bd"/>
</dbReference>
<dbReference type="Pfam" id="PF12848">
    <property type="entry name" value="ABC_tran_Xtn"/>
    <property type="match status" value="1"/>
</dbReference>
<dbReference type="InterPro" id="IPR017871">
    <property type="entry name" value="ABC_transporter-like_CS"/>
</dbReference>
<dbReference type="InterPro" id="IPR051309">
    <property type="entry name" value="ABCF_ATPase"/>
</dbReference>
<comment type="caution">
    <text evidence="8">The sequence shown here is derived from an EMBL/GenBank/DDBJ whole genome shotgun (WGS) entry which is preliminary data.</text>
</comment>
<dbReference type="SUPFAM" id="SSF52540">
    <property type="entry name" value="P-loop containing nucleoside triphosphate hydrolases"/>
    <property type="match status" value="2"/>
</dbReference>
<accession>A0A7Z7YVP3</accession>
<feature type="region of interest" description="Disordered" evidence="4">
    <location>
        <begin position="536"/>
        <end position="556"/>
    </location>
</feature>
<evidence type="ECO:0000256" key="2">
    <source>
        <dbReference type="ARBA" id="ARBA00022840"/>
    </source>
</evidence>
<dbReference type="InterPro" id="IPR027417">
    <property type="entry name" value="P-loop_NTPase"/>
</dbReference>
<evidence type="ECO:0000313" key="10">
    <source>
        <dbReference type="Proteomes" id="UP000538955"/>
    </source>
</evidence>
<dbReference type="GO" id="GO:0005524">
    <property type="term" value="F:ATP binding"/>
    <property type="evidence" value="ECO:0007669"/>
    <property type="project" value="UniProtKB-KW"/>
</dbReference>
<dbReference type="PROSITE" id="PS00211">
    <property type="entry name" value="ABC_TRANSPORTER_1"/>
    <property type="match status" value="1"/>
</dbReference>
<dbReference type="EMBL" id="JABBMI010000057">
    <property type="protein sequence ID" value="NMK54155.1"/>
    <property type="molecule type" value="Genomic_DNA"/>
</dbReference>
<dbReference type="Proteomes" id="UP000538955">
    <property type="component" value="Unassembled WGS sequence"/>
</dbReference>
<evidence type="ECO:0000313" key="7">
    <source>
        <dbReference type="EMBL" id="NMK97288.1"/>
    </source>
</evidence>
<feature type="domain" description="ABC transporter" evidence="5">
    <location>
        <begin position="319"/>
        <end position="537"/>
    </location>
</feature>
<evidence type="ECO:0000313" key="8">
    <source>
        <dbReference type="EMBL" id="TBW77690.1"/>
    </source>
</evidence>
<evidence type="ECO:0000256" key="4">
    <source>
        <dbReference type="SAM" id="MobiDB-lite"/>
    </source>
</evidence>
<dbReference type="Proteomes" id="UP000291949">
    <property type="component" value="Unassembled WGS sequence"/>
</dbReference>
<dbReference type="EMBL" id="JABBLX010000008">
    <property type="protein sequence ID" value="NMK97288.1"/>
    <property type="molecule type" value="Genomic_DNA"/>
</dbReference>
<sequence length="627" mass="72428">MEAYKIEHLNKSYADKVIFDNLNLSISEHERIGLVGINGTGKSTLLKVIGGIDEDFTADIIHPNQYRIRYSSQKQDLDGDMTVFEAVLSSDTPTLSIIKAYESAVNAYAADQSETKLNTMMRAQEAMDRNEAWDYNAEIKTILSKLGINDTNKYVRELSGGQQKRVVLAKTLIEQPDLLLLDEPTNHLDFESINWLINYVKQYPHTVLFVTHDRYFLNEVSTRIIELDRGKLNAYPGNYEDYIAMRAENEIIEQKQQQKQKALYKQELAWMRAGAKARTTKQQARINRFNDLESEVKSHHSQDKGELNLAYSRLGKQVYELDHVTKSIKDRVLFKDITEIIQSGQRIGVVGPNGAGKTTLLNILSNEDHDFDGELKIGQTVKVAYFKQTEETLNRDIRMIDYLREESEVAKEKDGTSISVTQLLERFLFPSSTHGKKIYKLSGGEQKRLYLLRLLVHKPNVLLLDEPTNDLDTETLTILEDYIDDFGGSVITVSHDRYFLNKVAQEYWYIHDGYMEKIKGTFEDYEAYKKEQDRQTSLAKQSAQQSKQQAQTRKKSGLSYKEKLEYETIMTRIEETEERLEVIDEEMVAASADYGKIKELNEEKEQLEQTYEADITRWSELEEIKEQ</sequence>
<keyword evidence="2 8" id="KW-0067">ATP-binding</keyword>
<evidence type="ECO:0000313" key="9">
    <source>
        <dbReference type="Proteomes" id="UP000291949"/>
    </source>
</evidence>
<organism evidence="8 9">
    <name type="scientific">Staphylococcus capitis</name>
    <dbReference type="NCBI Taxonomy" id="29388"/>
    <lineage>
        <taxon>Bacteria</taxon>
        <taxon>Bacillati</taxon>
        <taxon>Bacillota</taxon>
        <taxon>Bacilli</taxon>
        <taxon>Bacillales</taxon>
        <taxon>Staphylococcaceae</taxon>
        <taxon>Staphylococcus</taxon>
    </lineage>
</organism>
<protein>
    <submittedName>
        <fullName evidence="8">ABC transporter ATP-binding protein</fullName>
    </submittedName>
    <submittedName>
        <fullName evidence="6">ABC-F family ATP-binding cassette domain-containing protein</fullName>
    </submittedName>
</protein>
<keyword evidence="1" id="KW-0547">Nucleotide-binding</keyword>
<dbReference type="Gene3D" id="1.10.287.380">
    <property type="entry name" value="Valyl-tRNA synthetase, C-terminal domain"/>
    <property type="match status" value="1"/>
</dbReference>
<evidence type="ECO:0000256" key="3">
    <source>
        <dbReference type="SAM" id="Coils"/>
    </source>
</evidence>
<dbReference type="PROSITE" id="PS50893">
    <property type="entry name" value="ABC_TRANSPORTER_2"/>
    <property type="match status" value="2"/>
</dbReference>
<dbReference type="InterPro" id="IPR032524">
    <property type="entry name" value="ABC_tran_C"/>
</dbReference>
<dbReference type="FunFam" id="3.40.50.300:FF:000011">
    <property type="entry name" value="Putative ABC transporter ATP-binding component"/>
    <property type="match status" value="1"/>
</dbReference>
<dbReference type="PANTHER" id="PTHR42855:SF1">
    <property type="entry name" value="ABC TRANSPORTER DOMAIN-CONTAINING PROTEIN"/>
    <property type="match status" value="1"/>
</dbReference>
<dbReference type="GO" id="GO:0016887">
    <property type="term" value="F:ATP hydrolysis activity"/>
    <property type="evidence" value="ECO:0007669"/>
    <property type="project" value="InterPro"/>
</dbReference>
<dbReference type="Proteomes" id="UP000550736">
    <property type="component" value="Unassembled WGS sequence"/>
</dbReference>